<proteinExistence type="predicted"/>
<dbReference type="SUPFAM" id="SSF55729">
    <property type="entry name" value="Acyl-CoA N-acyltransferases (Nat)"/>
    <property type="match status" value="1"/>
</dbReference>
<dbReference type="PROSITE" id="PS51186">
    <property type="entry name" value="GNAT"/>
    <property type="match status" value="1"/>
</dbReference>
<dbReference type="PANTHER" id="PTHR43233:SF1">
    <property type="entry name" value="FAMILY N-ACETYLTRANSFERASE, PUTATIVE (AFU_ORTHOLOGUE AFUA_6G03350)-RELATED"/>
    <property type="match status" value="1"/>
</dbReference>
<evidence type="ECO:0000259" key="1">
    <source>
        <dbReference type="PROSITE" id="PS51186"/>
    </source>
</evidence>
<keyword evidence="3" id="KW-1185">Reference proteome</keyword>
<evidence type="ECO:0000313" key="2">
    <source>
        <dbReference type="EMBL" id="KLY39362.1"/>
    </source>
</evidence>
<feature type="domain" description="N-acetyltransferase" evidence="1">
    <location>
        <begin position="54"/>
        <end position="192"/>
    </location>
</feature>
<evidence type="ECO:0000313" key="3">
    <source>
        <dbReference type="Proteomes" id="UP000036305"/>
    </source>
</evidence>
<dbReference type="Gene3D" id="3.40.630.30">
    <property type="match status" value="1"/>
</dbReference>
<dbReference type="InterPro" id="IPR053144">
    <property type="entry name" value="Acetyltransferase_Butenolide"/>
</dbReference>
<dbReference type="InterPro" id="IPR016181">
    <property type="entry name" value="Acyl_CoA_acyltransferase"/>
</dbReference>
<organism evidence="2 3">
    <name type="scientific">Klebsiella michiganensis</name>
    <dbReference type="NCBI Taxonomy" id="1134687"/>
    <lineage>
        <taxon>Bacteria</taxon>
        <taxon>Pseudomonadati</taxon>
        <taxon>Pseudomonadota</taxon>
        <taxon>Gammaproteobacteria</taxon>
        <taxon>Enterobacterales</taxon>
        <taxon>Enterobacteriaceae</taxon>
        <taxon>Klebsiella/Raoultella group</taxon>
        <taxon>Klebsiella</taxon>
    </lineage>
</organism>
<sequence>MRCFHTAVSENFPGLYFFIQHKMLLTGGRQGALFLAPFGYAESQSRRVKGNVMMILKDKEHVDSVDWRTVAEIIAAAGLNQRDVALVERAFRHSTFCWFGYENGQLIAVARAISDLTWCSYLADVAVHPRCQGKGYGQQLMQSVSDRLRPFGKTFIYSVVDKVGFYRRFGFETLTTGMVCASEEAIARMREQGFVG</sequence>
<reference evidence="2 3" key="1">
    <citation type="submission" date="2015-06" db="EMBL/GenBank/DDBJ databases">
        <title>The Genome Sequence of None.</title>
        <authorList>
            <consortium name="The Broad Institute Genomics Platform"/>
            <consortium name="The Broad Institute Genome Sequencing Center for Infectious Disease"/>
            <person name="Earl A.M."/>
            <person name="Onderdonk A.B."/>
            <person name="Kirby J."/>
            <person name="Ferraro M.J."/>
            <person name="Huang S."/>
            <person name="Spencer M."/>
            <person name="Fodor A."/>
            <person name="Hooper D."/>
            <person name="Dekker J."/>
            <person name="O'Brien T."/>
            <person name="Quan V."/>
            <person name="Gombosev A."/>
            <person name="Delaney M."/>
            <person name="DuBois A."/>
            <person name="Ernst C."/>
            <person name="Kim D.S."/>
            <person name="Rossman W."/>
            <person name="Gohs F."/>
            <person name="Petruso H."/>
            <person name="Nozar T."/>
            <person name="Mougeot F."/>
            <person name="Manson-McGuire A."/>
            <person name="Young S."/>
            <person name="Abouelleil A."/>
            <person name="Cao P."/>
            <person name="Chapman S.B."/>
            <person name="Griggs A."/>
            <person name="Priest M."/>
            <person name="Shea T."/>
            <person name="Wortman I."/>
            <person name="Wortman J.R."/>
            <person name="Nusbaum C."/>
            <person name="Birren B."/>
        </authorList>
    </citation>
    <scope>NUCLEOTIDE SEQUENCE [LARGE SCALE GENOMIC DNA]</scope>
    <source>
        <strain evidence="2 3">MGH87</strain>
    </source>
</reference>
<dbReference type="CDD" id="cd04301">
    <property type="entry name" value="NAT_SF"/>
    <property type="match status" value="1"/>
</dbReference>
<accession>A0ABR5GGX5</accession>
<dbReference type="EMBL" id="LEUS01000012">
    <property type="protein sequence ID" value="KLY39362.1"/>
    <property type="molecule type" value="Genomic_DNA"/>
</dbReference>
<dbReference type="Pfam" id="PF00583">
    <property type="entry name" value="Acetyltransf_1"/>
    <property type="match status" value="1"/>
</dbReference>
<gene>
    <name evidence="2" type="ORF">SK91_02031</name>
</gene>
<dbReference type="PANTHER" id="PTHR43233">
    <property type="entry name" value="FAMILY N-ACETYLTRANSFERASE, PUTATIVE (AFU_ORTHOLOGUE AFUA_6G03350)-RELATED"/>
    <property type="match status" value="1"/>
</dbReference>
<comment type="caution">
    <text evidence="2">The sequence shown here is derived from an EMBL/GenBank/DDBJ whole genome shotgun (WGS) entry which is preliminary data.</text>
</comment>
<protein>
    <submittedName>
        <fullName evidence="2">N-acetyltransferase</fullName>
    </submittedName>
</protein>
<name>A0ABR5GGX5_9ENTR</name>
<dbReference type="Proteomes" id="UP000036305">
    <property type="component" value="Unassembled WGS sequence"/>
</dbReference>
<dbReference type="InterPro" id="IPR000182">
    <property type="entry name" value="GNAT_dom"/>
</dbReference>